<gene>
    <name evidence="3" type="ORF">MKQ68_02785</name>
</gene>
<protein>
    <submittedName>
        <fullName evidence="3">SHOCT domain-containing protein</fullName>
    </submittedName>
</protein>
<feature type="signal peptide" evidence="1">
    <location>
        <begin position="1"/>
        <end position="19"/>
    </location>
</feature>
<accession>A0ABY6J2Z8</accession>
<proteinExistence type="predicted"/>
<keyword evidence="4" id="KW-1185">Reference proteome</keyword>
<reference evidence="3" key="1">
    <citation type="submission" date="2022-10" db="EMBL/GenBank/DDBJ databases">
        <title>Chitinophaga sp. nov., isolated from soil.</title>
        <authorList>
            <person name="Jeon C.O."/>
        </authorList>
    </citation>
    <scope>NUCLEOTIDE SEQUENCE</scope>
    <source>
        <strain evidence="3">R8</strain>
    </source>
</reference>
<name>A0ABY6J2Z8_9BACT</name>
<dbReference type="RefSeq" id="WP_264281983.1">
    <property type="nucleotide sequence ID" value="NZ_CP107006.1"/>
</dbReference>
<dbReference type="EMBL" id="CP107006">
    <property type="protein sequence ID" value="UYQ94017.1"/>
    <property type="molecule type" value="Genomic_DNA"/>
</dbReference>
<dbReference type="InterPro" id="IPR018649">
    <property type="entry name" value="SHOCT"/>
</dbReference>
<feature type="chain" id="PRO_5045622433" evidence="1">
    <location>
        <begin position="20"/>
        <end position="183"/>
    </location>
</feature>
<sequence>MQKIVAVLSLLVASVNTVAQTQNFPTLKEAKEATKNGYKTKSGWVIREGDRINIGKPATGEKRFAYIYNAPGLALDLSKTPMERNWSGKSATVRNITYNGSKRSGFSVILVINVAMMVNYWVEIDNAIEDEEILIPAEFAKNKEKSPSTGGSVADELKKLKELLDAGAITQAEYDDQKKKLLD</sequence>
<evidence type="ECO:0000313" key="3">
    <source>
        <dbReference type="EMBL" id="UYQ94017.1"/>
    </source>
</evidence>
<dbReference type="Proteomes" id="UP001162741">
    <property type="component" value="Chromosome"/>
</dbReference>
<evidence type="ECO:0000313" key="4">
    <source>
        <dbReference type="Proteomes" id="UP001162741"/>
    </source>
</evidence>
<dbReference type="Pfam" id="PF09851">
    <property type="entry name" value="SHOCT"/>
    <property type="match status" value="1"/>
</dbReference>
<evidence type="ECO:0000259" key="2">
    <source>
        <dbReference type="Pfam" id="PF09851"/>
    </source>
</evidence>
<evidence type="ECO:0000256" key="1">
    <source>
        <dbReference type="SAM" id="SignalP"/>
    </source>
</evidence>
<keyword evidence="1" id="KW-0732">Signal</keyword>
<feature type="domain" description="SHOCT" evidence="2">
    <location>
        <begin position="155"/>
        <end position="182"/>
    </location>
</feature>
<organism evidence="3 4">
    <name type="scientific">Chitinophaga horti</name>
    <dbReference type="NCBI Taxonomy" id="2920382"/>
    <lineage>
        <taxon>Bacteria</taxon>
        <taxon>Pseudomonadati</taxon>
        <taxon>Bacteroidota</taxon>
        <taxon>Chitinophagia</taxon>
        <taxon>Chitinophagales</taxon>
        <taxon>Chitinophagaceae</taxon>
        <taxon>Chitinophaga</taxon>
    </lineage>
</organism>